<sequence length="238" mass="27126">MAEAQGYDELPHRRVWLGSTEFRDDMEACVRGGLNDELRKKSNIRFAMEYYRQQPVQKWWASLGLLLCLLPTVLHVMWAFGSDTFFKSVQQGDIAAFAFIVPGVIFAHFNLWRQGLCLRVKIIHSVASLVGTVVNVALTAYLSTPSGSFGSNPRATISVLATALASLFVHVGSWQLLHEEVCGNLDRTEWADLLRLVWCSIPPENVAWQSLPNEERAWVQSKREEYLVCRWRELRSSR</sequence>
<feature type="transmembrane region" description="Helical" evidence="1">
    <location>
        <begin position="59"/>
        <end position="80"/>
    </location>
</feature>
<feature type="transmembrane region" description="Helical" evidence="1">
    <location>
        <begin position="123"/>
        <end position="143"/>
    </location>
</feature>
<dbReference type="EMBL" id="PDNC01000025">
    <property type="protein sequence ID" value="PGH06035.1"/>
    <property type="molecule type" value="Genomic_DNA"/>
</dbReference>
<reference evidence="2 3" key="1">
    <citation type="submission" date="2017-10" db="EMBL/GenBank/DDBJ databases">
        <title>Comparative genomics in systemic dimorphic fungi from Ajellomycetaceae.</title>
        <authorList>
            <person name="Munoz J.F."/>
            <person name="Mcewen J.G."/>
            <person name="Clay O.K."/>
            <person name="Cuomo C.A."/>
        </authorList>
    </citation>
    <scope>NUCLEOTIDE SEQUENCE [LARGE SCALE GENOMIC DNA]</scope>
    <source>
        <strain evidence="2 3">UAMH130</strain>
    </source>
</reference>
<dbReference type="OrthoDB" id="4187946at2759"/>
<accession>A0A2B7XAM4</accession>
<proteinExistence type="predicted"/>
<keyword evidence="1" id="KW-1133">Transmembrane helix</keyword>
<evidence type="ECO:0000256" key="1">
    <source>
        <dbReference type="SAM" id="Phobius"/>
    </source>
</evidence>
<evidence type="ECO:0000313" key="3">
    <source>
        <dbReference type="Proteomes" id="UP000224080"/>
    </source>
</evidence>
<feature type="transmembrane region" description="Helical" evidence="1">
    <location>
        <begin position="155"/>
        <end position="177"/>
    </location>
</feature>
<gene>
    <name evidence="2" type="ORF">GX51_02626</name>
</gene>
<dbReference type="AlphaFoldDB" id="A0A2B7XAM4"/>
<dbReference type="Proteomes" id="UP000224080">
    <property type="component" value="Unassembled WGS sequence"/>
</dbReference>
<organism evidence="2 3">
    <name type="scientific">Blastomyces parvus</name>
    <dbReference type="NCBI Taxonomy" id="2060905"/>
    <lineage>
        <taxon>Eukaryota</taxon>
        <taxon>Fungi</taxon>
        <taxon>Dikarya</taxon>
        <taxon>Ascomycota</taxon>
        <taxon>Pezizomycotina</taxon>
        <taxon>Eurotiomycetes</taxon>
        <taxon>Eurotiomycetidae</taxon>
        <taxon>Onygenales</taxon>
        <taxon>Ajellomycetaceae</taxon>
        <taxon>Blastomyces</taxon>
    </lineage>
</organism>
<evidence type="ECO:0000313" key="2">
    <source>
        <dbReference type="EMBL" id="PGH06035.1"/>
    </source>
</evidence>
<feature type="transmembrane region" description="Helical" evidence="1">
    <location>
        <begin position="92"/>
        <end position="111"/>
    </location>
</feature>
<name>A0A2B7XAM4_9EURO</name>
<keyword evidence="1" id="KW-0812">Transmembrane</keyword>
<dbReference type="STRING" id="2060905.A0A2B7XAM4"/>
<keyword evidence="1" id="KW-0472">Membrane</keyword>
<comment type="caution">
    <text evidence="2">The sequence shown here is derived from an EMBL/GenBank/DDBJ whole genome shotgun (WGS) entry which is preliminary data.</text>
</comment>
<protein>
    <submittedName>
        <fullName evidence="2">Uncharacterized protein</fullName>
    </submittedName>
</protein>
<keyword evidence="3" id="KW-1185">Reference proteome</keyword>